<evidence type="ECO:0000256" key="2">
    <source>
        <dbReference type="SAM" id="Phobius"/>
    </source>
</evidence>
<evidence type="ECO:0000313" key="4">
    <source>
        <dbReference type="Proteomes" id="UP000019434"/>
    </source>
</evidence>
<keyword evidence="4" id="KW-1185">Reference proteome</keyword>
<proteinExistence type="predicted"/>
<dbReference type="Proteomes" id="UP000019434">
    <property type="component" value="Chromosome"/>
</dbReference>
<feature type="coiled-coil region" evidence="1">
    <location>
        <begin position="7"/>
        <end position="34"/>
    </location>
</feature>
<gene>
    <name evidence="3" type="ORF">BD01_1702</name>
</gene>
<dbReference type="STRING" id="195522.BD01_1702"/>
<evidence type="ECO:0000313" key="3">
    <source>
        <dbReference type="EMBL" id="AHL23305.1"/>
    </source>
</evidence>
<evidence type="ECO:0000256" key="1">
    <source>
        <dbReference type="SAM" id="Coils"/>
    </source>
</evidence>
<reference evidence="3 4" key="1">
    <citation type="submission" date="2014-02" db="EMBL/GenBank/DDBJ databases">
        <title>Genome Sequence of an Hyperthermophilic Archaeon, Thermococcus nautili 30-1, producing viral vesicles.</title>
        <authorList>
            <person name="Oberto J."/>
            <person name="Gaudin M."/>
            <person name="Cossu M."/>
            <person name="Gorlas A."/>
            <person name="Slesarev A."/>
            <person name="Marguet E."/>
            <person name="Forterre P."/>
        </authorList>
    </citation>
    <scope>NUCLEOTIDE SEQUENCE [LARGE SCALE GENOMIC DNA]</scope>
    <source>
        <strain evidence="3 4">30-1</strain>
    </source>
</reference>
<dbReference type="AlphaFoldDB" id="W8P703"/>
<dbReference type="EMBL" id="CP007264">
    <property type="protein sequence ID" value="AHL23305.1"/>
    <property type="molecule type" value="Genomic_DNA"/>
</dbReference>
<dbReference type="HOGENOM" id="CLU_113599_0_0_2"/>
<dbReference type="GeneID" id="24958244"/>
<feature type="transmembrane region" description="Helical" evidence="2">
    <location>
        <begin position="80"/>
        <end position="99"/>
    </location>
</feature>
<name>W8P703_9EURY</name>
<dbReference type="KEGG" id="tnu:BD01_1702"/>
<accession>W8P703</accession>
<dbReference type="eggNOG" id="arCOG05733">
    <property type="taxonomic scope" value="Archaea"/>
</dbReference>
<keyword evidence="1" id="KW-0175">Coiled coil</keyword>
<sequence length="226" mass="25566">MEKEGVLGEIDRRIKRLQAEIEIAETGLRRIEELGARAKGPEVKDYSPYYLAGMLLWFAIGLVLLVVISRRAPSGVKIPTGLYALMIIAFSVPLAYYLLTRERKEEPGKDLLERERMARLVLKAFYEPLRRAVERDDRKALETLADELLRNPPLASAIERLGEGDPKVIAYALLLYANFRDGLENEVAETVERIHNKPVKALLQSLLKPKGYNGEGRSIEGEDHEV</sequence>
<protein>
    <submittedName>
        <fullName evidence="3">Uncharacterized protein</fullName>
    </submittedName>
</protein>
<dbReference type="OrthoDB" id="102388at2157"/>
<keyword evidence="2" id="KW-0472">Membrane</keyword>
<feature type="transmembrane region" description="Helical" evidence="2">
    <location>
        <begin position="49"/>
        <end position="68"/>
    </location>
</feature>
<keyword evidence="2" id="KW-0812">Transmembrane</keyword>
<organism evidence="3 4">
    <name type="scientific">Thermococcus nautili</name>
    <dbReference type="NCBI Taxonomy" id="195522"/>
    <lineage>
        <taxon>Archaea</taxon>
        <taxon>Methanobacteriati</taxon>
        <taxon>Methanobacteriota</taxon>
        <taxon>Thermococci</taxon>
        <taxon>Thermococcales</taxon>
        <taxon>Thermococcaceae</taxon>
        <taxon>Thermococcus</taxon>
    </lineage>
</organism>
<dbReference type="RefSeq" id="WP_051482190.1">
    <property type="nucleotide sequence ID" value="NZ_CP007264.1"/>
</dbReference>
<keyword evidence="2" id="KW-1133">Transmembrane helix</keyword>